<evidence type="ECO:0000313" key="8">
    <source>
        <dbReference type="EMBL" id="CAE1142061.1"/>
    </source>
</evidence>
<feature type="transmembrane region" description="Helical" evidence="6">
    <location>
        <begin position="317"/>
        <end position="338"/>
    </location>
</feature>
<proteinExistence type="predicted"/>
<feature type="transmembrane region" description="Helical" evidence="6">
    <location>
        <begin position="413"/>
        <end position="433"/>
    </location>
</feature>
<comment type="caution">
    <text evidence="8">The sequence shown here is derived from an EMBL/GenBank/DDBJ whole genome shotgun (WGS) entry which is preliminary data.</text>
</comment>
<keyword evidence="4 6" id="KW-0472">Membrane</keyword>
<evidence type="ECO:0000256" key="1">
    <source>
        <dbReference type="ARBA" id="ARBA00004141"/>
    </source>
</evidence>
<keyword evidence="2 6" id="KW-0812">Transmembrane</keyword>
<feature type="compositionally biased region" description="Basic and acidic residues" evidence="5">
    <location>
        <begin position="31"/>
        <end position="41"/>
    </location>
</feature>
<evidence type="ECO:0000313" key="9">
    <source>
        <dbReference type="Proteomes" id="UP000597762"/>
    </source>
</evidence>
<dbReference type="AlphaFoldDB" id="A0A812AME6"/>
<feature type="transmembrane region" description="Helical" evidence="6">
    <location>
        <begin position="91"/>
        <end position="110"/>
    </location>
</feature>
<feature type="transmembrane region" description="Helical" evidence="6">
    <location>
        <begin position="176"/>
        <end position="195"/>
    </location>
</feature>
<protein>
    <submittedName>
        <fullName evidence="8">SLC22A4_5</fullName>
    </submittedName>
</protein>
<dbReference type="GO" id="GO:0016020">
    <property type="term" value="C:membrane"/>
    <property type="evidence" value="ECO:0007669"/>
    <property type="project" value="UniProtKB-SubCell"/>
</dbReference>
<evidence type="ECO:0000256" key="6">
    <source>
        <dbReference type="SAM" id="Phobius"/>
    </source>
</evidence>
<feature type="transmembrane region" description="Helical" evidence="6">
    <location>
        <begin position="260"/>
        <end position="281"/>
    </location>
</feature>
<dbReference type="EMBL" id="CAHIKZ030000027">
    <property type="protein sequence ID" value="CAE1142061.1"/>
    <property type="molecule type" value="Genomic_DNA"/>
</dbReference>
<feature type="domain" description="Major facilitator superfamily (MFS) profile" evidence="7">
    <location>
        <begin position="1"/>
        <end position="437"/>
    </location>
</feature>
<dbReference type="Proteomes" id="UP000597762">
    <property type="component" value="Unassembled WGS sequence"/>
</dbReference>
<evidence type="ECO:0000256" key="2">
    <source>
        <dbReference type="ARBA" id="ARBA00022692"/>
    </source>
</evidence>
<dbReference type="InterPro" id="IPR036259">
    <property type="entry name" value="MFS_trans_sf"/>
</dbReference>
<evidence type="ECO:0000256" key="5">
    <source>
        <dbReference type="SAM" id="MobiDB-lite"/>
    </source>
</evidence>
<feature type="transmembrane region" description="Helical" evidence="6">
    <location>
        <begin position="350"/>
        <end position="369"/>
    </location>
</feature>
<reference evidence="8" key="1">
    <citation type="submission" date="2021-01" db="EMBL/GenBank/DDBJ databases">
        <authorList>
            <person name="Li R."/>
            <person name="Bekaert M."/>
        </authorList>
    </citation>
    <scope>NUCLEOTIDE SEQUENCE</scope>
    <source>
        <strain evidence="8">Farmed</strain>
    </source>
</reference>
<dbReference type="InterPro" id="IPR020846">
    <property type="entry name" value="MFS_dom"/>
</dbReference>
<keyword evidence="3 6" id="KW-1133">Transmembrane helix</keyword>
<name>A0A812AME6_ACAPH</name>
<feature type="transmembrane region" description="Helical" evidence="6">
    <location>
        <begin position="59"/>
        <end position="79"/>
    </location>
</feature>
<accession>A0A812AME6</accession>
<evidence type="ECO:0000256" key="4">
    <source>
        <dbReference type="ARBA" id="ARBA00023136"/>
    </source>
</evidence>
<comment type="subcellular location">
    <subcellularLocation>
        <location evidence="1">Membrane</location>
        <topology evidence="1">Multi-pass membrane protein</topology>
    </subcellularLocation>
</comment>
<organism evidence="8 9">
    <name type="scientific">Acanthosepion pharaonis</name>
    <name type="common">Pharaoh cuttlefish</name>
    <name type="synonym">Sepia pharaonis</name>
    <dbReference type="NCBI Taxonomy" id="158019"/>
    <lineage>
        <taxon>Eukaryota</taxon>
        <taxon>Metazoa</taxon>
        <taxon>Spiralia</taxon>
        <taxon>Lophotrochozoa</taxon>
        <taxon>Mollusca</taxon>
        <taxon>Cephalopoda</taxon>
        <taxon>Coleoidea</taxon>
        <taxon>Decapodiformes</taxon>
        <taxon>Sepiida</taxon>
        <taxon>Sepiina</taxon>
        <taxon>Sepiidae</taxon>
        <taxon>Acanthosepion</taxon>
    </lineage>
</organism>
<feature type="transmembrane region" description="Helical" evidence="6">
    <location>
        <begin position="116"/>
        <end position="136"/>
    </location>
</feature>
<evidence type="ECO:0000259" key="7">
    <source>
        <dbReference type="PROSITE" id="PS50850"/>
    </source>
</evidence>
<dbReference type="PROSITE" id="PS50850">
    <property type="entry name" value="MFS"/>
    <property type="match status" value="1"/>
</dbReference>
<feature type="transmembrane region" description="Helical" evidence="6">
    <location>
        <begin position="381"/>
        <end position="401"/>
    </location>
</feature>
<sequence length="448" mass="50625">MDESSSEDEDPVIPLRRSARQKRPAPSCTVCDHDSETRDESGNLPPRSKRLRAFCGKEWLAHQIYTVFFVGDFISLLFCGWLPDRYGRKTVIIAALMLEGVTGILSSQIMDINMILLLRLLTAVESALSYMPSVVFGAEISSIENRTYASIIIQMYLTVGYFILSLLTYYIRNWTLIVLLVSLPIIPTGLIYLWVLPESPRWLLTVKKEKEAEIILNKMAKVSNRNFSYKSDEIEISVVEDRTVRIWKIFTIPKLRKRTLILMFNWFVVSFVYYGMVLHTGHLSGNIFLNFFFGALVEIPAYLMCIFLLDCLGRKKLYIAFMVIGGISGIATIFSLMYTSDDFKWNITTLALLSRLCITGTYVIIYLHTCELYPTCVRNGALGYLSTFATLGGTTSPYIIMTRTFATGSLGDSLPLLSMGFACILAGASYVFLPETNNRPIADNFDDV</sequence>
<gene>
    <name evidence="8" type="ORF">SPHA_989</name>
</gene>
<feature type="transmembrane region" description="Helical" evidence="6">
    <location>
        <begin position="148"/>
        <end position="170"/>
    </location>
</feature>
<dbReference type="SUPFAM" id="SSF103473">
    <property type="entry name" value="MFS general substrate transporter"/>
    <property type="match status" value="1"/>
</dbReference>
<dbReference type="InterPro" id="IPR005828">
    <property type="entry name" value="MFS_sugar_transport-like"/>
</dbReference>
<feature type="region of interest" description="Disordered" evidence="5">
    <location>
        <begin position="1"/>
        <end position="45"/>
    </location>
</feature>
<feature type="transmembrane region" description="Helical" evidence="6">
    <location>
        <begin position="287"/>
        <end position="310"/>
    </location>
</feature>
<dbReference type="PANTHER" id="PTHR24064">
    <property type="entry name" value="SOLUTE CARRIER FAMILY 22 MEMBER"/>
    <property type="match status" value="1"/>
</dbReference>
<dbReference type="Gene3D" id="1.20.1250.20">
    <property type="entry name" value="MFS general substrate transporter like domains"/>
    <property type="match status" value="1"/>
</dbReference>
<feature type="compositionally biased region" description="Acidic residues" evidence="5">
    <location>
        <begin position="1"/>
        <end position="11"/>
    </location>
</feature>
<dbReference type="GO" id="GO:0022857">
    <property type="term" value="F:transmembrane transporter activity"/>
    <property type="evidence" value="ECO:0007669"/>
    <property type="project" value="InterPro"/>
</dbReference>
<evidence type="ECO:0000256" key="3">
    <source>
        <dbReference type="ARBA" id="ARBA00022989"/>
    </source>
</evidence>
<dbReference type="Pfam" id="PF00083">
    <property type="entry name" value="Sugar_tr"/>
    <property type="match status" value="1"/>
</dbReference>
<keyword evidence="9" id="KW-1185">Reference proteome</keyword>
<dbReference type="OrthoDB" id="2544694at2759"/>